<feature type="domain" description="Ig-like" evidence="5">
    <location>
        <begin position="21"/>
        <end position="116"/>
    </location>
</feature>
<evidence type="ECO:0000256" key="3">
    <source>
        <dbReference type="ARBA" id="ARBA00043265"/>
    </source>
</evidence>
<dbReference type="PROSITE" id="PS50835">
    <property type="entry name" value="IG_LIKE"/>
    <property type="match status" value="1"/>
</dbReference>
<dbReference type="SMART" id="SM00406">
    <property type="entry name" value="IGv"/>
    <property type="match status" value="1"/>
</dbReference>
<dbReference type="Pfam" id="PF07686">
    <property type="entry name" value="V-set"/>
    <property type="match status" value="1"/>
</dbReference>
<dbReference type="Proteomes" id="UP000694559">
    <property type="component" value="Unplaced"/>
</dbReference>
<keyword evidence="1" id="KW-0391">Immunity</keyword>
<reference evidence="6" key="1">
    <citation type="submission" date="2025-08" db="UniProtKB">
        <authorList>
            <consortium name="Ensembl"/>
        </authorList>
    </citation>
    <scope>IDENTIFICATION</scope>
</reference>
<dbReference type="GO" id="GO:0002250">
    <property type="term" value="P:adaptive immune response"/>
    <property type="evidence" value="ECO:0007669"/>
    <property type="project" value="UniProtKB-KW"/>
</dbReference>
<dbReference type="Ensembl" id="ENSNNAT00000009508.1">
    <property type="protein sequence ID" value="ENSNNAP00000009066.1"/>
    <property type="gene ID" value="ENSNNAG00000006104.1"/>
</dbReference>
<dbReference type="GeneTree" id="ENSGT00960000190006"/>
<evidence type="ECO:0000256" key="1">
    <source>
        <dbReference type="ARBA" id="ARBA00022859"/>
    </source>
</evidence>
<feature type="chain" id="PRO_5034045281" description="Ig-like domain-containing protein" evidence="4">
    <location>
        <begin position="22"/>
        <end position="123"/>
    </location>
</feature>
<dbReference type="GO" id="GO:0005576">
    <property type="term" value="C:extracellular region"/>
    <property type="evidence" value="ECO:0007669"/>
    <property type="project" value="UniProtKB-ARBA"/>
</dbReference>
<keyword evidence="7" id="KW-1185">Reference proteome</keyword>
<accession>A0A8C6X517</accession>
<keyword evidence="3" id="KW-1280">Immunoglobulin</keyword>
<reference evidence="6" key="2">
    <citation type="submission" date="2025-09" db="UniProtKB">
        <authorList>
            <consortium name="Ensembl"/>
        </authorList>
    </citation>
    <scope>IDENTIFICATION</scope>
</reference>
<keyword evidence="4" id="KW-0732">Signal</keyword>
<evidence type="ECO:0000256" key="4">
    <source>
        <dbReference type="SAM" id="SignalP"/>
    </source>
</evidence>
<dbReference type="InterPro" id="IPR013106">
    <property type="entry name" value="Ig_V-set"/>
</dbReference>
<dbReference type="InterPro" id="IPR007110">
    <property type="entry name" value="Ig-like_dom"/>
</dbReference>
<dbReference type="SUPFAM" id="SSF48726">
    <property type="entry name" value="Immunoglobulin"/>
    <property type="match status" value="1"/>
</dbReference>
<dbReference type="InterPro" id="IPR036179">
    <property type="entry name" value="Ig-like_dom_sf"/>
</dbReference>
<keyword evidence="2" id="KW-1064">Adaptive immunity</keyword>
<name>A0A8C6X517_NAJNA</name>
<dbReference type="InterPro" id="IPR013783">
    <property type="entry name" value="Ig-like_fold"/>
</dbReference>
<dbReference type="InterPro" id="IPR050199">
    <property type="entry name" value="IgHV"/>
</dbReference>
<dbReference type="OrthoDB" id="9905174at2759"/>
<dbReference type="InterPro" id="IPR003599">
    <property type="entry name" value="Ig_sub"/>
</dbReference>
<evidence type="ECO:0000313" key="7">
    <source>
        <dbReference type="Proteomes" id="UP000694559"/>
    </source>
</evidence>
<sequence length="123" mass="14044">MDWFLYIYFLLLCLSSTTVPGTSVTLECLASGYDINQHHIHWTTQPTETGLVYTGAFRTGYTTYTANEFKGRVTPSTHGSTAQLRIDALKVEDTATYYCLKTQWLTSLYPTKSKIVLELPRYR</sequence>
<dbReference type="GO" id="GO:0019814">
    <property type="term" value="C:immunoglobulin complex"/>
    <property type="evidence" value="ECO:0007669"/>
    <property type="project" value="UniProtKB-KW"/>
</dbReference>
<protein>
    <recommendedName>
        <fullName evidence="5">Ig-like domain-containing protein</fullName>
    </recommendedName>
</protein>
<organism evidence="6 7">
    <name type="scientific">Naja naja</name>
    <name type="common">Indian cobra</name>
    <dbReference type="NCBI Taxonomy" id="35670"/>
    <lineage>
        <taxon>Eukaryota</taxon>
        <taxon>Metazoa</taxon>
        <taxon>Chordata</taxon>
        <taxon>Craniata</taxon>
        <taxon>Vertebrata</taxon>
        <taxon>Euteleostomi</taxon>
        <taxon>Lepidosauria</taxon>
        <taxon>Squamata</taxon>
        <taxon>Bifurcata</taxon>
        <taxon>Unidentata</taxon>
        <taxon>Episquamata</taxon>
        <taxon>Toxicofera</taxon>
        <taxon>Serpentes</taxon>
        <taxon>Colubroidea</taxon>
        <taxon>Elapidae</taxon>
        <taxon>Elapinae</taxon>
        <taxon>Naja</taxon>
    </lineage>
</organism>
<evidence type="ECO:0000256" key="2">
    <source>
        <dbReference type="ARBA" id="ARBA00023130"/>
    </source>
</evidence>
<evidence type="ECO:0000313" key="6">
    <source>
        <dbReference type="Ensembl" id="ENSNNAP00000009066.1"/>
    </source>
</evidence>
<proteinExistence type="predicted"/>
<dbReference type="PANTHER" id="PTHR23266">
    <property type="entry name" value="IMMUNOGLOBULIN HEAVY CHAIN"/>
    <property type="match status" value="1"/>
</dbReference>
<dbReference type="AlphaFoldDB" id="A0A8C6X517"/>
<evidence type="ECO:0000259" key="5">
    <source>
        <dbReference type="PROSITE" id="PS50835"/>
    </source>
</evidence>
<dbReference type="Gene3D" id="2.60.40.10">
    <property type="entry name" value="Immunoglobulins"/>
    <property type="match status" value="1"/>
</dbReference>
<dbReference type="SMART" id="SM00409">
    <property type="entry name" value="IG"/>
    <property type="match status" value="1"/>
</dbReference>
<feature type="signal peptide" evidence="4">
    <location>
        <begin position="1"/>
        <end position="21"/>
    </location>
</feature>